<protein>
    <submittedName>
        <fullName evidence="1">Uncharacterized protein</fullName>
    </submittedName>
</protein>
<feature type="non-terminal residue" evidence="1">
    <location>
        <position position="1"/>
    </location>
</feature>
<keyword evidence="2" id="KW-1185">Reference proteome</keyword>
<evidence type="ECO:0000313" key="2">
    <source>
        <dbReference type="Proteomes" id="UP000410492"/>
    </source>
</evidence>
<sequence length="15" mass="1587">VSNISGRSWILGGIK</sequence>
<gene>
    <name evidence="1" type="ORF">CALMAC_LOCUS3123</name>
</gene>
<proteinExistence type="predicted"/>
<evidence type="ECO:0000313" key="1">
    <source>
        <dbReference type="EMBL" id="VEN38113.1"/>
    </source>
</evidence>
<dbReference type="EMBL" id="CAACVG010004073">
    <property type="protein sequence ID" value="VEN38113.1"/>
    <property type="molecule type" value="Genomic_DNA"/>
</dbReference>
<accession>A0A653BRC7</accession>
<dbReference type="Proteomes" id="UP000410492">
    <property type="component" value="Unassembled WGS sequence"/>
</dbReference>
<organism evidence="1 2">
    <name type="scientific">Callosobruchus maculatus</name>
    <name type="common">Southern cowpea weevil</name>
    <name type="synonym">Pulse bruchid</name>
    <dbReference type="NCBI Taxonomy" id="64391"/>
    <lineage>
        <taxon>Eukaryota</taxon>
        <taxon>Metazoa</taxon>
        <taxon>Ecdysozoa</taxon>
        <taxon>Arthropoda</taxon>
        <taxon>Hexapoda</taxon>
        <taxon>Insecta</taxon>
        <taxon>Pterygota</taxon>
        <taxon>Neoptera</taxon>
        <taxon>Endopterygota</taxon>
        <taxon>Coleoptera</taxon>
        <taxon>Polyphaga</taxon>
        <taxon>Cucujiformia</taxon>
        <taxon>Chrysomeloidea</taxon>
        <taxon>Chrysomelidae</taxon>
        <taxon>Bruchinae</taxon>
        <taxon>Bruchini</taxon>
        <taxon>Callosobruchus</taxon>
    </lineage>
</organism>
<name>A0A653BRC7_CALMS</name>
<reference evidence="1 2" key="1">
    <citation type="submission" date="2019-01" db="EMBL/GenBank/DDBJ databases">
        <authorList>
            <person name="Sayadi A."/>
        </authorList>
    </citation>
    <scope>NUCLEOTIDE SEQUENCE [LARGE SCALE GENOMIC DNA]</scope>
</reference>